<reference evidence="2 3" key="1">
    <citation type="submission" date="2022-11" db="EMBL/GenBank/DDBJ databases">
        <title>Nonomuraea corallina sp. nov., a new species of the genus Nonomuraea isolated from sea side sediment in Thai sea.</title>
        <authorList>
            <person name="Ngamcharungchit C."/>
            <person name="Matsumoto A."/>
            <person name="Suriyachadkun C."/>
            <person name="Panbangred W."/>
            <person name="Inahashi Y."/>
            <person name="Intra B."/>
        </authorList>
    </citation>
    <scope>NUCLEOTIDE SEQUENCE [LARGE SCALE GENOMIC DNA]</scope>
    <source>
        <strain evidence="2 3">DSM 43553</strain>
    </source>
</reference>
<sequence length="101" mass="11018">MGKRRAGFATAAAATVLVARAVFPGAAPAAEPVVCTYKITAGHWFVDLGRNKVRWAVKGQLESGYRYNTRYFGSVLYRAMRMSPVWGEAAKMSLQAGSCRE</sequence>
<organism evidence="2 3">
    <name type="scientific">Nonomuraea ferruginea</name>
    <dbReference type="NCBI Taxonomy" id="46174"/>
    <lineage>
        <taxon>Bacteria</taxon>
        <taxon>Bacillati</taxon>
        <taxon>Actinomycetota</taxon>
        <taxon>Actinomycetes</taxon>
        <taxon>Streptosporangiales</taxon>
        <taxon>Streptosporangiaceae</taxon>
        <taxon>Nonomuraea</taxon>
    </lineage>
</organism>
<proteinExistence type="predicted"/>
<comment type="caution">
    <text evidence="2">The sequence shown here is derived from an EMBL/GenBank/DDBJ whole genome shotgun (WGS) entry which is preliminary data.</text>
</comment>
<dbReference type="EMBL" id="JAPNUD010000008">
    <property type="protein sequence ID" value="MDA0639944.1"/>
    <property type="molecule type" value="Genomic_DNA"/>
</dbReference>
<evidence type="ECO:0000256" key="1">
    <source>
        <dbReference type="SAM" id="SignalP"/>
    </source>
</evidence>
<keyword evidence="3" id="KW-1185">Reference proteome</keyword>
<gene>
    <name evidence="2" type="ORF">OUY24_04875</name>
</gene>
<accession>A0ABT4SS22</accession>
<name>A0ABT4SS22_9ACTN</name>
<dbReference type="RefSeq" id="WP_271275334.1">
    <property type="nucleotide sequence ID" value="NZ_BAABFD010000008.1"/>
</dbReference>
<feature type="chain" id="PRO_5045053517" evidence="1">
    <location>
        <begin position="30"/>
        <end position="101"/>
    </location>
</feature>
<evidence type="ECO:0000313" key="3">
    <source>
        <dbReference type="Proteomes" id="UP001212498"/>
    </source>
</evidence>
<keyword evidence="1" id="KW-0732">Signal</keyword>
<feature type="signal peptide" evidence="1">
    <location>
        <begin position="1"/>
        <end position="29"/>
    </location>
</feature>
<protein>
    <submittedName>
        <fullName evidence="2">Uncharacterized protein</fullName>
    </submittedName>
</protein>
<dbReference type="Proteomes" id="UP001212498">
    <property type="component" value="Unassembled WGS sequence"/>
</dbReference>
<evidence type="ECO:0000313" key="2">
    <source>
        <dbReference type="EMBL" id="MDA0639944.1"/>
    </source>
</evidence>